<accession>A0ABY9ZUC5</accession>
<gene>
    <name evidence="3" type="ORF">RMN56_25995</name>
</gene>
<evidence type="ECO:0000259" key="2">
    <source>
        <dbReference type="Pfam" id="PF07883"/>
    </source>
</evidence>
<name>A0ABY9ZUC5_9ACTN</name>
<evidence type="ECO:0000256" key="1">
    <source>
        <dbReference type="SAM" id="MobiDB-lite"/>
    </source>
</evidence>
<proteinExistence type="predicted"/>
<feature type="region of interest" description="Disordered" evidence="1">
    <location>
        <begin position="1"/>
        <end position="43"/>
    </location>
</feature>
<dbReference type="Pfam" id="PF07883">
    <property type="entry name" value="Cupin_2"/>
    <property type="match status" value="1"/>
</dbReference>
<dbReference type="InterPro" id="IPR014710">
    <property type="entry name" value="RmlC-like_jellyroll"/>
</dbReference>
<dbReference type="InterPro" id="IPR013096">
    <property type="entry name" value="Cupin_2"/>
</dbReference>
<reference evidence="3 4" key="1">
    <citation type="submission" date="2023-09" db="EMBL/GenBank/DDBJ databases">
        <title>Micromonospora halotolerans DSM 45598 genome sequence.</title>
        <authorList>
            <person name="Mo P."/>
        </authorList>
    </citation>
    <scope>NUCLEOTIDE SEQUENCE [LARGE SCALE GENOMIC DNA]</scope>
    <source>
        <strain evidence="3 4">DSM 45598</strain>
    </source>
</reference>
<sequence>MTGLARRAGSSRHQPTGSEPRPVREDTPPVTAPGDRSAPLGPLPGGVGVSRLRVYDTAAPDGEVGGTPHLHLCCAEAYVVTAGSGRVQTLALSGYRETPLRPGAVVWFPPGTIHRLVNDGGLEIIVLMQNSGLPEAGDAVLTLPPELLTDPATYAAAVALPGGGAPGTDPAAAYGRRDLAVRGFERLRATVVAGDLTPLREFHAAAVRLVQPHLDSWRQRWRDGAARAVDETRLQLDALARGEAPHFAEAEVHRIAEPHDRGRLGMCGLLDTYPVS</sequence>
<dbReference type="RefSeq" id="WP_313720231.1">
    <property type="nucleotide sequence ID" value="NZ_CP134876.1"/>
</dbReference>
<keyword evidence="4" id="KW-1185">Reference proteome</keyword>
<dbReference type="Gene3D" id="2.60.120.10">
    <property type="entry name" value="Jelly Rolls"/>
    <property type="match status" value="1"/>
</dbReference>
<evidence type="ECO:0000313" key="3">
    <source>
        <dbReference type="EMBL" id="WNM38557.1"/>
    </source>
</evidence>
<dbReference type="SUPFAM" id="SSF51182">
    <property type="entry name" value="RmlC-like cupins"/>
    <property type="match status" value="1"/>
</dbReference>
<evidence type="ECO:0000313" key="4">
    <source>
        <dbReference type="Proteomes" id="UP001303001"/>
    </source>
</evidence>
<dbReference type="InterPro" id="IPR011051">
    <property type="entry name" value="RmlC_Cupin_sf"/>
</dbReference>
<dbReference type="EMBL" id="CP134876">
    <property type="protein sequence ID" value="WNM38557.1"/>
    <property type="molecule type" value="Genomic_DNA"/>
</dbReference>
<organism evidence="3 4">
    <name type="scientific">Micromonospora halotolerans</name>
    <dbReference type="NCBI Taxonomy" id="709879"/>
    <lineage>
        <taxon>Bacteria</taxon>
        <taxon>Bacillati</taxon>
        <taxon>Actinomycetota</taxon>
        <taxon>Actinomycetes</taxon>
        <taxon>Micromonosporales</taxon>
        <taxon>Micromonosporaceae</taxon>
        <taxon>Micromonospora</taxon>
    </lineage>
</organism>
<feature type="domain" description="Cupin type-2" evidence="2">
    <location>
        <begin position="61"/>
        <end position="123"/>
    </location>
</feature>
<dbReference type="Proteomes" id="UP001303001">
    <property type="component" value="Chromosome"/>
</dbReference>
<protein>
    <submittedName>
        <fullName evidence="3">Cupin domain-containing protein</fullName>
    </submittedName>
</protein>